<dbReference type="PANTHER" id="PTHR46098:SF1">
    <property type="entry name" value="TRNA (CYTOSINE(38)-C(5))-METHYLTRANSFERASE"/>
    <property type="match status" value="1"/>
</dbReference>
<proteinExistence type="inferred from homology"/>
<comment type="caution">
    <text evidence="6">The sequence shown here is derived from an EMBL/GenBank/DDBJ whole genome shotgun (WGS) entry which is preliminary data.</text>
</comment>
<keyword evidence="2 4" id="KW-0808">Transferase</keyword>
<evidence type="ECO:0000313" key="6">
    <source>
        <dbReference type="EMBL" id="CAK0862304.1"/>
    </source>
</evidence>
<name>A0ABN9UQN1_9DINO</name>
<evidence type="ECO:0000313" key="7">
    <source>
        <dbReference type="Proteomes" id="UP001189429"/>
    </source>
</evidence>
<sequence length="335" mass="37470">MSSISHAFYGLGLRDDLVHIGACDKDATAKKFWVNNYGETRWYDEITGRNYRAIMNQPLTPNVYECGFPCQSFSAGGKKEGKADPRGRVIDEVFRALEGMTPDLFILENVEGLLIHHPKTLAAIVKRLRELKSGYYNVHLKLLNSLDHGVPQNRKRLWFVGIAKRCDKNTFAWPDDIGSVNIDDFLDPAVKEVAKSMPPKSSAFARQSFMKLMKDAVASGLNPLKDTLVMDIESSKPGWMVGKSPCLTRSRAEGHWVTTRGRRQTVNERLRLMGIDPKLVDKMDMTPHKMGQLIGNAQSANVLERILFQALPAAGIIPQSELKGRWESKAAASKT</sequence>
<dbReference type="PRINTS" id="PR00105">
    <property type="entry name" value="C5METTRFRASE"/>
</dbReference>
<feature type="non-terminal residue" evidence="6">
    <location>
        <position position="335"/>
    </location>
</feature>
<evidence type="ECO:0000256" key="5">
    <source>
        <dbReference type="RuleBase" id="RU000416"/>
    </source>
</evidence>
<keyword evidence="3 4" id="KW-0949">S-adenosyl-L-methionine</keyword>
<dbReference type="NCBIfam" id="TIGR00675">
    <property type="entry name" value="dcm"/>
    <property type="match status" value="1"/>
</dbReference>
<feature type="active site" evidence="4">
    <location>
        <position position="70"/>
    </location>
</feature>
<evidence type="ECO:0000256" key="3">
    <source>
        <dbReference type="ARBA" id="ARBA00022691"/>
    </source>
</evidence>
<dbReference type="Proteomes" id="UP001189429">
    <property type="component" value="Unassembled WGS sequence"/>
</dbReference>
<dbReference type="Gene3D" id="3.40.50.150">
    <property type="entry name" value="Vaccinia Virus protein VP39"/>
    <property type="match status" value="1"/>
</dbReference>
<keyword evidence="1 4" id="KW-0489">Methyltransferase</keyword>
<evidence type="ECO:0008006" key="8">
    <source>
        <dbReference type="Google" id="ProtNLM"/>
    </source>
</evidence>
<gene>
    <name evidence="6" type="ORF">PCOR1329_LOCUS50756</name>
</gene>
<dbReference type="InterPro" id="IPR001525">
    <property type="entry name" value="C5_MeTfrase"/>
</dbReference>
<dbReference type="InterPro" id="IPR050750">
    <property type="entry name" value="C5-MTase"/>
</dbReference>
<dbReference type="PANTHER" id="PTHR46098">
    <property type="entry name" value="TRNA (CYTOSINE(38)-C(5))-METHYLTRANSFERASE"/>
    <property type="match status" value="1"/>
</dbReference>
<dbReference type="SUPFAM" id="SSF53335">
    <property type="entry name" value="S-adenosyl-L-methionine-dependent methyltransferases"/>
    <property type="match status" value="1"/>
</dbReference>
<dbReference type="EMBL" id="CAUYUJ010016147">
    <property type="protein sequence ID" value="CAK0862304.1"/>
    <property type="molecule type" value="Genomic_DNA"/>
</dbReference>
<evidence type="ECO:0000256" key="2">
    <source>
        <dbReference type="ARBA" id="ARBA00022679"/>
    </source>
</evidence>
<dbReference type="Pfam" id="PF00145">
    <property type="entry name" value="DNA_methylase"/>
    <property type="match status" value="1"/>
</dbReference>
<keyword evidence="7" id="KW-1185">Reference proteome</keyword>
<dbReference type="InterPro" id="IPR029063">
    <property type="entry name" value="SAM-dependent_MTases_sf"/>
</dbReference>
<protein>
    <recommendedName>
        <fullName evidence="8">DNA (cytosine-5-)-methyltransferase</fullName>
    </recommendedName>
</protein>
<comment type="similarity">
    <text evidence="4 5">Belongs to the class I-like SAM-binding methyltransferase superfamily. C5-methyltransferase family.</text>
</comment>
<evidence type="ECO:0000256" key="4">
    <source>
        <dbReference type="PROSITE-ProRule" id="PRU01016"/>
    </source>
</evidence>
<reference evidence="6" key="1">
    <citation type="submission" date="2023-10" db="EMBL/GenBank/DDBJ databases">
        <authorList>
            <person name="Chen Y."/>
            <person name="Shah S."/>
            <person name="Dougan E. K."/>
            <person name="Thang M."/>
            <person name="Chan C."/>
        </authorList>
    </citation>
    <scope>NUCLEOTIDE SEQUENCE [LARGE SCALE GENOMIC DNA]</scope>
</reference>
<dbReference type="Gene3D" id="3.90.120.10">
    <property type="entry name" value="DNA Methylase, subunit A, domain 2"/>
    <property type="match status" value="1"/>
</dbReference>
<accession>A0ABN9UQN1</accession>
<organism evidence="6 7">
    <name type="scientific">Prorocentrum cordatum</name>
    <dbReference type="NCBI Taxonomy" id="2364126"/>
    <lineage>
        <taxon>Eukaryota</taxon>
        <taxon>Sar</taxon>
        <taxon>Alveolata</taxon>
        <taxon>Dinophyceae</taxon>
        <taxon>Prorocentrales</taxon>
        <taxon>Prorocentraceae</taxon>
        <taxon>Prorocentrum</taxon>
    </lineage>
</organism>
<evidence type="ECO:0000256" key="1">
    <source>
        <dbReference type="ARBA" id="ARBA00022603"/>
    </source>
</evidence>
<dbReference type="PROSITE" id="PS51679">
    <property type="entry name" value="SAM_MT_C5"/>
    <property type="match status" value="1"/>
</dbReference>